<dbReference type="AlphaFoldDB" id="A0A146KSV2"/>
<feature type="domain" description="MYND-type" evidence="5">
    <location>
        <begin position="10"/>
        <end position="55"/>
    </location>
</feature>
<gene>
    <name evidence="6" type="ORF">g.41358</name>
</gene>
<dbReference type="InterPro" id="IPR002893">
    <property type="entry name" value="Znf_MYND"/>
</dbReference>
<dbReference type="Pfam" id="PF20179">
    <property type="entry name" value="MSS51_C"/>
    <property type="match status" value="1"/>
</dbReference>
<name>A0A146KSV2_LYGHE</name>
<sequence>MGLDFYHHICNTCLSTPEKLGRNTPKFQSCAGCKLVSYCCRSHQKTDWRDHKSFCLAVQKLLQTRKWTTLFSSLDVPTHQSLYNYQSNLIEVIGIQLKRNLTFCERSMIYFPDICGLCLRPNGSAFISCKNCHLQFYCCPEDLMKHSEDHKKDCEPLKLCFELFQFLSANHDHQPSTVFPKELTPSLGFPPNLEEYLTTFLHIEHLSIFDKVIFSDILSYLLTMVYVIQDCDELKLKTSLSVHILGSTFVESYILTILDIFFLWLENVECLNLVFVGPDCPPPDEDFINSVYEKHSDKKLTINLCSGVFYHEMFSGSQDVTNPDIIVAFNCGFHEFRGQNCDTWEKTIQFILTLENTILVSTSYTLKEAEDDSQPFIEQDKVDILKLCQNNPFKSLNPHRNPERSESAIFFFNQFLSVFKIKNEP</sequence>
<dbReference type="EMBL" id="GDHC01020352">
    <property type="protein sequence ID" value="JAP98276.1"/>
    <property type="molecule type" value="Transcribed_RNA"/>
</dbReference>
<organism evidence="6">
    <name type="scientific">Lygus hesperus</name>
    <name type="common">Western plant bug</name>
    <dbReference type="NCBI Taxonomy" id="30085"/>
    <lineage>
        <taxon>Eukaryota</taxon>
        <taxon>Metazoa</taxon>
        <taxon>Ecdysozoa</taxon>
        <taxon>Arthropoda</taxon>
        <taxon>Hexapoda</taxon>
        <taxon>Insecta</taxon>
        <taxon>Pterygota</taxon>
        <taxon>Neoptera</taxon>
        <taxon>Paraneoptera</taxon>
        <taxon>Hemiptera</taxon>
        <taxon>Heteroptera</taxon>
        <taxon>Panheteroptera</taxon>
        <taxon>Cimicomorpha</taxon>
        <taxon>Miridae</taxon>
        <taxon>Mirini</taxon>
        <taxon>Lygus</taxon>
    </lineage>
</organism>
<keyword evidence="2 4" id="KW-0863">Zinc-finger</keyword>
<protein>
    <recommendedName>
        <fullName evidence="5">MYND-type domain-containing protein</fullName>
    </recommendedName>
</protein>
<proteinExistence type="predicted"/>
<evidence type="ECO:0000256" key="3">
    <source>
        <dbReference type="ARBA" id="ARBA00022833"/>
    </source>
</evidence>
<dbReference type="Pfam" id="PF01753">
    <property type="entry name" value="zf-MYND"/>
    <property type="match status" value="1"/>
</dbReference>
<evidence type="ECO:0000259" key="5">
    <source>
        <dbReference type="PROSITE" id="PS50865"/>
    </source>
</evidence>
<evidence type="ECO:0000313" key="6">
    <source>
        <dbReference type="EMBL" id="JAP98276.1"/>
    </source>
</evidence>
<keyword evidence="3" id="KW-0862">Zinc</keyword>
<dbReference type="InterPro" id="IPR046824">
    <property type="entry name" value="Mss51-like_C"/>
</dbReference>
<dbReference type="GO" id="GO:0008270">
    <property type="term" value="F:zinc ion binding"/>
    <property type="evidence" value="ECO:0007669"/>
    <property type="project" value="UniProtKB-KW"/>
</dbReference>
<evidence type="ECO:0000256" key="1">
    <source>
        <dbReference type="ARBA" id="ARBA00022723"/>
    </source>
</evidence>
<accession>A0A146KSV2</accession>
<dbReference type="PROSITE" id="PS50865">
    <property type="entry name" value="ZF_MYND_2"/>
    <property type="match status" value="1"/>
</dbReference>
<keyword evidence="1" id="KW-0479">Metal-binding</keyword>
<dbReference type="Gene3D" id="6.10.140.2220">
    <property type="match status" value="1"/>
</dbReference>
<dbReference type="PANTHER" id="PTHR28069">
    <property type="entry name" value="GH20023P"/>
    <property type="match status" value="1"/>
</dbReference>
<reference evidence="6" key="1">
    <citation type="journal article" date="2016" name="Gigascience">
        <title>De novo construction of an expanded transcriptome assembly for the western tarnished plant bug, Lygus hesperus.</title>
        <authorList>
            <person name="Tassone E.E."/>
            <person name="Geib S.M."/>
            <person name="Hall B."/>
            <person name="Fabrick J.A."/>
            <person name="Brent C.S."/>
            <person name="Hull J.J."/>
        </authorList>
    </citation>
    <scope>NUCLEOTIDE SEQUENCE</scope>
</reference>
<dbReference type="PANTHER" id="PTHR28069:SF2">
    <property type="entry name" value="GH20023P"/>
    <property type="match status" value="1"/>
</dbReference>
<evidence type="ECO:0000256" key="4">
    <source>
        <dbReference type="PROSITE-ProRule" id="PRU00134"/>
    </source>
</evidence>
<dbReference type="SUPFAM" id="SSF144232">
    <property type="entry name" value="HIT/MYND zinc finger-like"/>
    <property type="match status" value="2"/>
</dbReference>
<evidence type="ECO:0000256" key="2">
    <source>
        <dbReference type="ARBA" id="ARBA00022771"/>
    </source>
</evidence>